<keyword evidence="4 7" id="KW-0413">Isomerase</keyword>
<dbReference type="AlphaFoldDB" id="A0A1V9ZLF3"/>
<dbReference type="Proteomes" id="UP000243579">
    <property type="component" value="Unassembled WGS sequence"/>
</dbReference>
<accession>A0A1V9ZLF3</accession>
<keyword evidence="5" id="KW-0472">Membrane</keyword>
<dbReference type="EMBL" id="JNBR01000079">
    <property type="protein sequence ID" value="OQR98813.1"/>
    <property type="molecule type" value="Genomic_DNA"/>
</dbReference>
<dbReference type="Pfam" id="PF00160">
    <property type="entry name" value="Pro_isomerase"/>
    <property type="match status" value="3"/>
</dbReference>
<evidence type="ECO:0000256" key="2">
    <source>
        <dbReference type="ARBA" id="ARBA00013194"/>
    </source>
</evidence>
<dbReference type="FunFam" id="2.40.100.10:FF:000050">
    <property type="entry name" value="Peptidyl-prolyl cis-trans isomerase"/>
    <property type="match status" value="1"/>
</dbReference>
<dbReference type="Gene3D" id="2.40.100.10">
    <property type="entry name" value="Cyclophilin-like"/>
    <property type="match status" value="3"/>
</dbReference>
<dbReference type="PANTHER" id="PTHR11071">
    <property type="entry name" value="PEPTIDYL-PROLYL CIS-TRANS ISOMERASE"/>
    <property type="match status" value="1"/>
</dbReference>
<dbReference type="GO" id="GO:0003755">
    <property type="term" value="F:peptidyl-prolyl cis-trans isomerase activity"/>
    <property type="evidence" value="ECO:0007669"/>
    <property type="project" value="UniProtKB-KW"/>
</dbReference>
<dbReference type="SUPFAM" id="SSF50891">
    <property type="entry name" value="Cyclophilin-like"/>
    <property type="match status" value="3"/>
</dbReference>
<comment type="caution">
    <text evidence="7">The sequence shown here is derived from an EMBL/GenBank/DDBJ whole genome shotgun (WGS) entry which is preliminary data.</text>
</comment>
<dbReference type="EC" id="5.2.1.8" evidence="2"/>
<sequence length="671" mass="73510">MLPRTGRRQQALPAGSAANVTKLISACVACVMVVYFIWMQRALTPTTPAALRENAAQFEVLPVSTTPIAPPRSWKRKPGRRYVWLDVAVDGKSIGRVTAELYMDIVPKTAENFRGLVTGDNAAGFTYKGATCHRIIKDFVVQCGDWETGKGYGGKSIYGGKFDDEPAGLKLEHSKRYILQMANSGPNTNGSQFCFMLKATPHLNGHHVVFGEVVEGFSVVDAMEAAGVDQDGVNLSHTVVVLYGCFMYSIISHESPPRSPYSAELEEQKELDLPVVTLAARPWTRKAGRRYVWIDVEIDGVPTGRVTAELYMDIVPKTAENFRGLVTGDNARGYSYKNSKCHRILANFVVQCGDWEYGAGTGGKSIYGGDFEDETAGLKLKHDKRYVLQMANAGPNTNGAQFCFMLSPQPHLNGHHVVFGQVVDGFAVVDAMEAAGVSGDGDRLEKSSTPLVISCILLLCIFTMKIAIEANMSTTRLERLDGAESVALVSLLDPTRYQWTRKPGRRYVWLDVSIDSVFAGRVTMELFMDLVPKTAENFRGLVTGDNTKGLSYRNSTCHRILKGFIVQCGGVESATGGAGSSIYPEGRFDDEKEGLKLKHDKRYLLHMANPVPNSNGSQFGIMLHAAPGLDGHHVVFGQVIHGFSVVDAMEDAGVKRDNEPLQHTIRFPPMQ</sequence>
<organism evidence="7 8">
    <name type="scientific">Achlya hypogyna</name>
    <name type="common">Oomycete</name>
    <name type="synonym">Protoachlya hypogyna</name>
    <dbReference type="NCBI Taxonomy" id="1202772"/>
    <lineage>
        <taxon>Eukaryota</taxon>
        <taxon>Sar</taxon>
        <taxon>Stramenopiles</taxon>
        <taxon>Oomycota</taxon>
        <taxon>Saprolegniomycetes</taxon>
        <taxon>Saprolegniales</taxon>
        <taxon>Achlyaceae</taxon>
        <taxon>Achlya</taxon>
    </lineage>
</organism>
<keyword evidence="8" id="KW-1185">Reference proteome</keyword>
<feature type="domain" description="PPIase cyclophilin-type" evidence="6">
    <location>
        <begin position="509"/>
        <end position="665"/>
    </location>
</feature>
<dbReference type="FunFam" id="2.40.100.10:FF:000025">
    <property type="entry name" value="Peptidyl-prolyl cis-trans isomerase CYP19-2"/>
    <property type="match status" value="1"/>
</dbReference>
<evidence type="ECO:0000256" key="4">
    <source>
        <dbReference type="ARBA" id="ARBA00023235"/>
    </source>
</evidence>
<dbReference type="PROSITE" id="PS50072">
    <property type="entry name" value="CSA_PPIASE_2"/>
    <property type="match status" value="3"/>
</dbReference>
<dbReference type="InterPro" id="IPR002130">
    <property type="entry name" value="Cyclophilin-type_PPIase_dom"/>
</dbReference>
<dbReference type="STRING" id="1202772.A0A1V9ZLF3"/>
<evidence type="ECO:0000313" key="7">
    <source>
        <dbReference type="EMBL" id="OQR98813.1"/>
    </source>
</evidence>
<keyword evidence="5" id="KW-1133">Transmembrane helix</keyword>
<feature type="domain" description="PPIase cyclophilin-type" evidence="6">
    <location>
        <begin position="293"/>
        <end position="454"/>
    </location>
</feature>
<comment type="catalytic activity">
    <reaction evidence="1">
        <text>[protein]-peptidylproline (omega=180) = [protein]-peptidylproline (omega=0)</text>
        <dbReference type="Rhea" id="RHEA:16237"/>
        <dbReference type="Rhea" id="RHEA-COMP:10747"/>
        <dbReference type="Rhea" id="RHEA-COMP:10748"/>
        <dbReference type="ChEBI" id="CHEBI:83833"/>
        <dbReference type="ChEBI" id="CHEBI:83834"/>
        <dbReference type="EC" id="5.2.1.8"/>
    </reaction>
</comment>
<evidence type="ECO:0000259" key="6">
    <source>
        <dbReference type="PROSITE" id="PS50072"/>
    </source>
</evidence>
<dbReference type="PRINTS" id="PR00153">
    <property type="entry name" value="CSAPPISMRASE"/>
</dbReference>
<protein>
    <recommendedName>
        <fullName evidence="2">peptidylprolyl isomerase</fullName>
        <ecNumber evidence="2">5.2.1.8</ecNumber>
    </recommendedName>
</protein>
<dbReference type="GO" id="GO:0016018">
    <property type="term" value="F:cyclosporin A binding"/>
    <property type="evidence" value="ECO:0007669"/>
    <property type="project" value="TreeGrafter"/>
</dbReference>
<evidence type="ECO:0000256" key="5">
    <source>
        <dbReference type="SAM" id="Phobius"/>
    </source>
</evidence>
<evidence type="ECO:0000256" key="1">
    <source>
        <dbReference type="ARBA" id="ARBA00000971"/>
    </source>
</evidence>
<feature type="domain" description="PPIase cyclophilin-type" evidence="6">
    <location>
        <begin position="84"/>
        <end position="247"/>
    </location>
</feature>
<name>A0A1V9ZLF3_ACHHY</name>
<evidence type="ECO:0000313" key="8">
    <source>
        <dbReference type="Proteomes" id="UP000243579"/>
    </source>
</evidence>
<dbReference type="InterPro" id="IPR029000">
    <property type="entry name" value="Cyclophilin-like_dom_sf"/>
</dbReference>
<keyword evidence="3" id="KW-0697">Rotamase</keyword>
<gene>
    <name evidence="7" type="ORF">ACHHYP_07870</name>
</gene>
<proteinExistence type="predicted"/>
<feature type="transmembrane region" description="Helical" evidence="5">
    <location>
        <begin position="20"/>
        <end position="38"/>
    </location>
</feature>
<dbReference type="PANTHER" id="PTHR11071:SF553">
    <property type="entry name" value="PEPTIDYL-PROLYL CIS-TRANS ISOMERASE"/>
    <property type="match status" value="1"/>
</dbReference>
<dbReference type="GO" id="GO:0006457">
    <property type="term" value="P:protein folding"/>
    <property type="evidence" value="ECO:0007669"/>
    <property type="project" value="TreeGrafter"/>
</dbReference>
<dbReference type="OrthoDB" id="193499at2759"/>
<keyword evidence="5" id="KW-0812">Transmembrane</keyword>
<evidence type="ECO:0000256" key="3">
    <source>
        <dbReference type="ARBA" id="ARBA00023110"/>
    </source>
</evidence>
<dbReference type="GO" id="GO:0005737">
    <property type="term" value="C:cytoplasm"/>
    <property type="evidence" value="ECO:0007669"/>
    <property type="project" value="TreeGrafter"/>
</dbReference>
<reference evidence="7 8" key="1">
    <citation type="journal article" date="2014" name="Genome Biol. Evol.">
        <title>The secreted proteins of Achlya hypogyna and Thraustotheca clavata identify the ancestral oomycete secretome and reveal gene acquisitions by horizontal gene transfer.</title>
        <authorList>
            <person name="Misner I."/>
            <person name="Blouin N."/>
            <person name="Leonard G."/>
            <person name="Richards T.A."/>
            <person name="Lane C.E."/>
        </authorList>
    </citation>
    <scope>NUCLEOTIDE SEQUENCE [LARGE SCALE GENOMIC DNA]</scope>
    <source>
        <strain evidence="7 8">ATCC 48635</strain>
    </source>
</reference>